<keyword evidence="2" id="KW-1185">Reference proteome</keyword>
<gene>
    <name evidence="1" type="ORF">A1O7_03346</name>
</gene>
<dbReference type="GeneID" id="19177942"/>
<evidence type="ECO:0000313" key="2">
    <source>
        <dbReference type="Proteomes" id="UP000019473"/>
    </source>
</evidence>
<dbReference type="RefSeq" id="XP_007755557.1">
    <property type="nucleotide sequence ID" value="XM_007757367.1"/>
</dbReference>
<dbReference type="HOGENOM" id="CLU_1796289_0_0_1"/>
<comment type="caution">
    <text evidence="1">The sequence shown here is derived from an EMBL/GenBank/DDBJ whole genome shotgun (WGS) entry which is preliminary data.</text>
</comment>
<dbReference type="EMBL" id="AMGW01000002">
    <property type="protein sequence ID" value="EXJ62903.1"/>
    <property type="molecule type" value="Genomic_DNA"/>
</dbReference>
<dbReference type="STRING" id="1182544.W9W4N1"/>
<accession>W9W4N1</accession>
<evidence type="ECO:0000313" key="1">
    <source>
        <dbReference type="EMBL" id="EXJ62903.1"/>
    </source>
</evidence>
<sequence length="144" mass="15556">MLSVSVARRFCAVCGNTDPSQQIQSHRGGENRWGKLDEEYPPVYTTATGALKMNGISSLWLGAALYVRLAQFQDARLGPDDQEGPPKDVKHGPVLDDCLFRKCLLCSVIRSLETAWSLCCIRGRAVLSLWSSSDADDGPGAGGV</sequence>
<proteinExistence type="predicted"/>
<organism evidence="1 2">
    <name type="scientific">Cladophialophora yegresii CBS 114405</name>
    <dbReference type="NCBI Taxonomy" id="1182544"/>
    <lineage>
        <taxon>Eukaryota</taxon>
        <taxon>Fungi</taxon>
        <taxon>Dikarya</taxon>
        <taxon>Ascomycota</taxon>
        <taxon>Pezizomycotina</taxon>
        <taxon>Eurotiomycetes</taxon>
        <taxon>Chaetothyriomycetidae</taxon>
        <taxon>Chaetothyriales</taxon>
        <taxon>Herpotrichiellaceae</taxon>
        <taxon>Cladophialophora</taxon>
    </lineage>
</organism>
<dbReference type="OrthoDB" id="9979195at2759"/>
<dbReference type="Proteomes" id="UP000019473">
    <property type="component" value="Unassembled WGS sequence"/>
</dbReference>
<reference evidence="1 2" key="1">
    <citation type="submission" date="2013-03" db="EMBL/GenBank/DDBJ databases">
        <title>The Genome Sequence of Cladophialophora yegresii CBS 114405.</title>
        <authorList>
            <consortium name="The Broad Institute Genomics Platform"/>
            <person name="Cuomo C."/>
            <person name="de Hoog S."/>
            <person name="Gorbushina A."/>
            <person name="Walker B."/>
            <person name="Young S.K."/>
            <person name="Zeng Q."/>
            <person name="Gargeya S."/>
            <person name="Fitzgerald M."/>
            <person name="Haas B."/>
            <person name="Abouelleil A."/>
            <person name="Allen A.W."/>
            <person name="Alvarado L."/>
            <person name="Arachchi H.M."/>
            <person name="Berlin A.M."/>
            <person name="Chapman S.B."/>
            <person name="Gainer-Dewar J."/>
            <person name="Goldberg J."/>
            <person name="Griggs A."/>
            <person name="Gujja S."/>
            <person name="Hansen M."/>
            <person name="Howarth C."/>
            <person name="Imamovic A."/>
            <person name="Ireland A."/>
            <person name="Larimer J."/>
            <person name="McCowan C."/>
            <person name="Murphy C."/>
            <person name="Pearson M."/>
            <person name="Poon T.W."/>
            <person name="Priest M."/>
            <person name="Roberts A."/>
            <person name="Saif S."/>
            <person name="Shea T."/>
            <person name="Sisk P."/>
            <person name="Sykes S."/>
            <person name="Wortman J."/>
            <person name="Nusbaum C."/>
            <person name="Birren B."/>
        </authorList>
    </citation>
    <scope>NUCLEOTIDE SEQUENCE [LARGE SCALE GENOMIC DNA]</scope>
    <source>
        <strain evidence="1 2">CBS 114405</strain>
    </source>
</reference>
<dbReference type="VEuPathDB" id="FungiDB:A1O7_03346"/>
<name>W9W4N1_9EURO</name>
<dbReference type="AlphaFoldDB" id="W9W4N1"/>
<protein>
    <submittedName>
        <fullName evidence="1">Uncharacterized protein</fullName>
    </submittedName>
</protein>